<proteinExistence type="predicted"/>
<feature type="signal peptide" evidence="2">
    <location>
        <begin position="1"/>
        <end position="22"/>
    </location>
</feature>
<name>A0A9X2I0B9_9GAMM</name>
<feature type="transmembrane region" description="Helical" evidence="1">
    <location>
        <begin position="34"/>
        <end position="55"/>
    </location>
</feature>
<keyword evidence="4" id="KW-1185">Reference proteome</keyword>
<keyword evidence="1" id="KW-0472">Membrane</keyword>
<evidence type="ECO:0008006" key="5">
    <source>
        <dbReference type="Google" id="ProtNLM"/>
    </source>
</evidence>
<evidence type="ECO:0000313" key="4">
    <source>
        <dbReference type="Proteomes" id="UP001139319"/>
    </source>
</evidence>
<evidence type="ECO:0000256" key="2">
    <source>
        <dbReference type="SAM" id="SignalP"/>
    </source>
</evidence>
<comment type="caution">
    <text evidence="3">The sequence shown here is derived from an EMBL/GenBank/DDBJ whole genome shotgun (WGS) entry which is preliminary data.</text>
</comment>
<feature type="chain" id="PRO_5040727817" description="CcmD family protein" evidence="2">
    <location>
        <begin position="23"/>
        <end position="74"/>
    </location>
</feature>
<reference evidence="3" key="1">
    <citation type="submission" date="2022-05" db="EMBL/GenBank/DDBJ databases">
        <authorList>
            <person name="Sun H.-N."/>
        </authorList>
    </citation>
    <scope>NUCLEOTIDE SEQUENCE</scope>
    <source>
        <strain evidence="3">HB14</strain>
    </source>
</reference>
<sequence>MKMLMKFTSLCTLALFSLFAQAHPHHSEHAASSHIHFSVGSFALVAFVLLAFWFGSRYFRSRERKHHAKQRKDK</sequence>
<evidence type="ECO:0000256" key="1">
    <source>
        <dbReference type="SAM" id="Phobius"/>
    </source>
</evidence>
<organism evidence="3 4">
    <name type="scientific">Gilvimarinus xylanilyticus</name>
    <dbReference type="NCBI Taxonomy" id="2944139"/>
    <lineage>
        <taxon>Bacteria</taxon>
        <taxon>Pseudomonadati</taxon>
        <taxon>Pseudomonadota</taxon>
        <taxon>Gammaproteobacteria</taxon>
        <taxon>Cellvibrionales</taxon>
        <taxon>Cellvibrionaceae</taxon>
        <taxon>Gilvimarinus</taxon>
    </lineage>
</organism>
<accession>A0A9X2I0B9</accession>
<dbReference type="EMBL" id="JAMFTH010000001">
    <property type="protein sequence ID" value="MCP8898238.1"/>
    <property type="molecule type" value="Genomic_DNA"/>
</dbReference>
<keyword evidence="1" id="KW-1133">Transmembrane helix</keyword>
<dbReference type="Proteomes" id="UP001139319">
    <property type="component" value="Unassembled WGS sequence"/>
</dbReference>
<dbReference type="AlphaFoldDB" id="A0A9X2I0B9"/>
<keyword evidence="1" id="KW-0812">Transmembrane</keyword>
<gene>
    <name evidence="3" type="ORF">M6D89_02865</name>
</gene>
<reference evidence="3" key="2">
    <citation type="submission" date="2023-01" db="EMBL/GenBank/DDBJ databases">
        <title>Gilvimarinus xylanilyticus HB14 isolated from Caulerpa lentillifera aquaculture base in Hainan, China.</title>
        <authorList>
            <person name="Zhang Y.-J."/>
        </authorList>
    </citation>
    <scope>NUCLEOTIDE SEQUENCE</scope>
    <source>
        <strain evidence="3">HB14</strain>
    </source>
</reference>
<dbReference type="RefSeq" id="WP_253966523.1">
    <property type="nucleotide sequence ID" value="NZ_JAMFTH010000001.1"/>
</dbReference>
<evidence type="ECO:0000313" key="3">
    <source>
        <dbReference type="EMBL" id="MCP8898238.1"/>
    </source>
</evidence>
<protein>
    <recommendedName>
        <fullName evidence="5">CcmD family protein</fullName>
    </recommendedName>
</protein>
<keyword evidence="2" id="KW-0732">Signal</keyword>